<dbReference type="STRING" id="694427.Palpr_0554"/>
<gene>
    <name evidence="2" type="ordered locus">Palpr_0554</name>
</gene>
<feature type="chain" id="PRO_5003186787" evidence="1">
    <location>
        <begin position="22"/>
        <end position="63"/>
    </location>
</feature>
<keyword evidence="3" id="KW-1185">Reference proteome</keyword>
<dbReference type="Proteomes" id="UP000008718">
    <property type="component" value="Chromosome"/>
</dbReference>
<dbReference type="RefSeq" id="WP_013444082.1">
    <property type="nucleotide sequence ID" value="NC_014734.1"/>
</dbReference>
<keyword evidence="1" id="KW-0732">Signal</keyword>
<evidence type="ECO:0000313" key="3">
    <source>
        <dbReference type="Proteomes" id="UP000008718"/>
    </source>
</evidence>
<dbReference type="AlphaFoldDB" id="E4T1W9"/>
<evidence type="ECO:0000313" key="2">
    <source>
        <dbReference type="EMBL" id="ADQ78713.1"/>
    </source>
</evidence>
<reference key="1">
    <citation type="submission" date="2010-11" db="EMBL/GenBank/DDBJ databases">
        <title>The complete genome of Paludibacter propionicigenes DSM 17365.</title>
        <authorList>
            <consortium name="US DOE Joint Genome Institute (JGI-PGF)"/>
            <person name="Lucas S."/>
            <person name="Copeland A."/>
            <person name="Lapidus A."/>
            <person name="Bruce D."/>
            <person name="Goodwin L."/>
            <person name="Pitluck S."/>
            <person name="Kyrpides N."/>
            <person name="Mavromatis K."/>
            <person name="Ivanova N."/>
            <person name="Munk A.C."/>
            <person name="Brettin T."/>
            <person name="Detter J.C."/>
            <person name="Han C."/>
            <person name="Tapia R."/>
            <person name="Land M."/>
            <person name="Hauser L."/>
            <person name="Markowitz V."/>
            <person name="Cheng J.-F."/>
            <person name="Hugenholtz P."/>
            <person name="Woyke T."/>
            <person name="Wu D."/>
            <person name="Gronow S."/>
            <person name="Wellnitz S."/>
            <person name="Brambilla E."/>
            <person name="Klenk H.-P."/>
            <person name="Eisen J.A."/>
        </authorList>
    </citation>
    <scope>NUCLEOTIDE SEQUENCE</scope>
    <source>
        <strain>WB4</strain>
    </source>
</reference>
<feature type="signal peptide" evidence="1">
    <location>
        <begin position="1"/>
        <end position="21"/>
    </location>
</feature>
<proteinExistence type="predicted"/>
<dbReference type="EMBL" id="CP002345">
    <property type="protein sequence ID" value="ADQ78713.1"/>
    <property type="molecule type" value="Genomic_DNA"/>
</dbReference>
<dbReference type="KEGG" id="ppn:Palpr_0554"/>
<protein>
    <submittedName>
        <fullName evidence="2">Uncharacterized protein</fullName>
    </submittedName>
</protein>
<reference evidence="2 3" key="2">
    <citation type="journal article" date="2011" name="Stand. Genomic Sci.">
        <title>Complete genome sequence of Paludibacter propionicigenes type strain (WB4).</title>
        <authorList>
            <person name="Gronow S."/>
            <person name="Munk C."/>
            <person name="Lapidus A."/>
            <person name="Nolan M."/>
            <person name="Lucas S."/>
            <person name="Hammon N."/>
            <person name="Deshpande S."/>
            <person name="Cheng J.F."/>
            <person name="Tapia R."/>
            <person name="Han C."/>
            <person name="Goodwin L."/>
            <person name="Pitluck S."/>
            <person name="Liolios K."/>
            <person name="Ivanova N."/>
            <person name="Mavromatis K."/>
            <person name="Mikhailova N."/>
            <person name="Pati A."/>
            <person name="Chen A."/>
            <person name="Palaniappan K."/>
            <person name="Land M."/>
            <person name="Hauser L."/>
            <person name="Chang Y.J."/>
            <person name="Jeffries C.D."/>
            <person name="Brambilla E."/>
            <person name="Rohde M."/>
            <person name="Goker M."/>
            <person name="Detter J.C."/>
            <person name="Woyke T."/>
            <person name="Bristow J."/>
            <person name="Eisen J.A."/>
            <person name="Markowitz V."/>
            <person name="Hugenholtz P."/>
            <person name="Kyrpides N.C."/>
            <person name="Klenk H.P."/>
        </authorList>
    </citation>
    <scope>NUCLEOTIDE SEQUENCE [LARGE SCALE GENOMIC DNA]</scope>
    <source>
        <strain evidence="3">DSM 17365 / JCM 13257 / WB4</strain>
    </source>
</reference>
<sequence>MKKNIALLSLIAIFAIGTVSAQTAPAKKAKAQTETKACCKDKKDCSKDKKECCKEKKAETKKK</sequence>
<accession>E4T1W9</accession>
<evidence type="ECO:0000256" key="1">
    <source>
        <dbReference type="SAM" id="SignalP"/>
    </source>
</evidence>
<organism evidence="2 3">
    <name type="scientific">Paludibacter propionicigenes (strain DSM 17365 / JCM 13257 / WB4)</name>
    <dbReference type="NCBI Taxonomy" id="694427"/>
    <lineage>
        <taxon>Bacteria</taxon>
        <taxon>Pseudomonadati</taxon>
        <taxon>Bacteroidota</taxon>
        <taxon>Bacteroidia</taxon>
        <taxon>Bacteroidales</taxon>
        <taxon>Paludibacteraceae</taxon>
        <taxon>Paludibacter</taxon>
    </lineage>
</organism>
<dbReference type="HOGENOM" id="CLU_2881710_0_0_10"/>
<name>E4T1W9_PALPW</name>